<dbReference type="GO" id="GO:0016757">
    <property type="term" value="F:glycosyltransferase activity"/>
    <property type="evidence" value="ECO:0007669"/>
    <property type="project" value="UniProtKB-KW"/>
</dbReference>
<dbReference type="EMBL" id="UINC01057211">
    <property type="protein sequence ID" value="SVB78125.1"/>
    <property type="molecule type" value="Genomic_DNA"/>
</dbReference>
<sequence>VIFSQHRHPELTLAEKIWQLNWSLVLLITSTASIGFVMLYSAANGSIEPWAYRQMIRFAIGLVVMLLIAVSSIHFWLRYAYVIYLACLGLLILVEFFGATGMGAKRWIDLGFMSLQPSELMKIVIILALARYFYASRMEDVERLSYLIFPVILLAAPTTLILLQPDLGTAILLGVSGIAVFFLAAVRMWIFITGAIAGIASIVPIWNFVLLDYQKARVLIYLRPEQDPLGAGYHVMQSKIALGSGGLSGKGFLAGSQSHLSFLPEKHTDFIFTMLAEEFGLIGGLVLLGLYFLIMIYGFAISLRCRHHFGRLVGMGITMVFFLNFFVNIAMVMGLLPVVGMPLPLVSYGGTSLLTNMIGFGLILCIFINRDVTLRPGAADR</sequence>
<dbReference type="GO" id="GO:0015648">
    <property type="term" value="F:lipid-linked peptidoglycan transporter activity"/>
    <property type="evidence" value="ECO:0007669"/>
    <property type="project" value="TreeGrafter"/>
</dbReference>
<keyword evidence="6" id="KW-0133">Cell shape</keyword>
<evidence type="ECO:0000313" key="12">
    <source>
        <dbReference type="EMBL" id="SVB78125.1"/>
    </source>
</evidence>
<keyword evidence="9 11" id="KW-0472">Membrane</keyword>
<feature type="transmembrane region" description="Helical" evidence="11">
    <location>
        <begin position="312"/>
        <end position="339"/>
    </location>
</feature>
<dbReference type="GO" id="GO:0051301">
    <property type="term" value="P:cell division"/>
    <property type="evidence" value="ECO:0007669"/>
    <property type="project" value="InterPro"/>
</dbReference>
<feature type="transmembrane region" description="Helical" evidence="11">
    <location>
        <begin position="279"/>
        <end position="300"/>
    </location>
</feature>
<reference evidence="12" key="1">
    <citation type="submission" date="2018-05" db="EMBL/GenBank/DDBJ databases">
        <authorList>
            <person name="Lanie J.A."/>
            <person name="Ng W.-L."/>
            <person name="Kazmierczak K.M."/>
            <person name="Andrzejewski T.M."/>
            <person name="Davidsen T.M."/>
            <person name="Wayne K.J."/>
            <person name="Tettelin H."/>
            <person name="Glass J.I."/>
            <person name="Rusch D."/>
            <person name="Podicherti R."/>
            <person name="Tsui H.-C.T."/>
            <person name="Winkler M.E."/>
        </authorList>
    </citation>
    <scope>NUCLEOTIDE SEQUENCE</scope>
</reference>
<evidence type="ECO:0000256" key="3">
    <source>
        <dbReference type="ARBA" id="ARBA00022676"/>
    </source>
</evidence>
<protein>
    <recommendedName>
        <fullName evidence="13">Rod shape-determining protein RodA</fullName>
    </recommendedName>
</protein>
<evidence type="ECO:0000256" key="7">
    <source>
        <dbReference type="ARBA" id="ARBA00022984"/>
    </source>
</evidence>
<feature type="transmembrane region" description="Helical" evidence="11">
    <location>
        <begin position="345"/>
        <end position="368"/>
    </location>
</feature>
<comment type="subcellular location">
    <subcellularLocation>
        <location evidence="1">Membrane</location>
        <topology evidence="1">Multi-pass membrane protein</topology>
    </subcellularLocation>
</comment>
<dbReference type="PANTHER" id="PTHR30474">
    <property type="entry name" value="CELL CYCLE PROTEIN"/>
    <property type="match status" value="1"/>
</dbReference>
<dbReference type="NCBIfam" id="TIGR02210">
    <property type="entry name" value="rodA_shape"/>
    <property type="match status" value="1"/>
</dbReference>
<keyword evidence="3" id="KW-0328">Glycosyltransferase</keyword>
<evidence type="ECO:0000256" key="5">
    <source>
        <dbReference type="ARBA" id="ARBA00022692"/>
    </source>
</evidence>
<keyword evidence="4" id="KW-0808">Transferase</keyword>
<dbReference type="GO" id="GO:0005886">
    <property type="term" value="C:plasma membrane"/>
    <property type="evidence" value="ECO:0007669"/>
    <property type="project" value="TreeGrafter"/>
</dbReference>
<evidence type="ECO:0008006" key="13">
    <source>
        <dbReference type="Google" id="ProtNLM"/>
    </source>
</evidence>
<evidence type="ECO:0000256" key="6">
    <source>
        <dbReference type="ARBA" id="ARBA00022960"/>
    </source>
</evidence>
<keyword evidence="7" id="KW-0573">Peptidoglycan synthesis</keyword>
<dbReference type="HAMAP" id="MF_02079">
    <property type="entry name" value="PGT_RodA"/>
    <property type="match status" value="1"/>
</dbReference>
<feature type="transmembrane region" description="Helical" evidence="11">
    <location>
        <begin position="144"/>
        <end position="163"/>
    </location>
</feature>
<dbReference type="InterPro" id="IPR001182">
    <property type="entry name" value="FtsW/RodA"/>
</dbReference>
<evidence type="ECO:0000256" key="4">
    <source>
        <dbReference type="ARBA" id="ARBA00022679"/>
    </source>
</evidence>
<dbReference type="PROSITE" id="PS00428">
    <property type="entry name" value="FTSW_RODA_SPOVE"/>
    <property type="match status" value="1"/>
</dbReference>
<dbReference type="GO" id="GO:0032153">
    <property type="term" value="C:cell division site"/>
    <property type="evidence" value="ECO:0007669"/>
    <property type="project" value="TreeGrafter"/>
</dbReference>
<gene>
    <name evidence="12" type="ORF">METZ01_LOCUS230979</name>
</gene>
<dbReference type="AlphaFoldDB" id="A0A382GTD5"/>
<dbReference type="InterPro" id="IPR018365">
    <property type="entry name" value="Cell_cycle_FtsW-rel_CS"/>
</dbReference>
<evidence type="ECO:0000256" key="10">
    <source>
        <dbReference type="ARBA" id="ARBA00023316"/>
    </source>
</evidence>
<dbReference type="GO" id="GO:0071555">
    <property type="term" value="P:cell wall organization"/>
    <property type="evidence" value="ECO:0007669"/>
    <property type="project" value="UniProtKB-KW"/>
</dbReference>
<evidence type="ECO:0000256" key="2">
    <source>
        <dbReference type="ARBA" id="ARBA00022475"/>
    </source>
</evidence>
<evidence type="ECO:0000256" key="11">
    <source>
        <dbReference type="SAM" id="Phobius"/>
    </source>
</evidence>
<keyword evidence="2" id="KW-1003">Cell membrane</keyword>
<evidence type="ECO:0000256" key="9">
    <source>
        <dbReference type="ARBA" id="ARBA00023136"/>
    </source>
</evidence>
<proteinExistence type="inferred from homology"/>
<feature type="transmembrane region" description="Helical" evidence="11">
    <location>
        <begin position="170"/>
        <end position="203"/>
    </location>
</feature>
<name>A0A382GTD5_9ZZZZ</name>
<keyword evidence="8 11" id="KW-1133">Transmembrane helix</keyword>
<keyword evidence="5 11" id="KW-0812">Transmembrane</keyword>
<evidence type="ECO:0000256" key="1">
    <source>
        <dbReference type="ARBA" id="ARBA00004141"/>
    </source>
</evidence>
<dbReference type="GO" id="GO:0009252">
    <property type="term" value="P:peptidoglycan biosynthetic process"/>
    <property type="evidence" value="ECO:0007669"/>
    <property type="project" value="UniProtKB-KW"/>
</dbReference>
<feature type="transmembrane region" description="Helical" evidence="11">
    <location>
        <begin position="81"/>
        <end position="99"/>
    </location>
</feature>
<dbReference type="Pfam" id="PF01098">
    <property type="entry name" value="FTSW_RODA_SPOVE"/>
    <property type="match status" value="1"/>
</dbReference>
<feature type="transmembrane region" description="Helical" evidence="11">
    <location>
        <begin position="120"/>
        <end position="138"/>
    </location>
</feature>
<dbReference type="PANTHER" id="PTHR30474:SF1">
    <property type="entry name" value="PEPTIDOGLYCAN GLYCOSYLTRANSFERASE MRDB"/>
    <property type="match status" value="1"/>
</dbReference>
<dbReference type="InterPro" id="IPR011923">
    <property type="entry name" value="RodA/MrdB"/>
</dbReference>
<dbReference type="GO" id="GO:0008360">
    <property type="term" value="P:regulation of cell shape"/>
    <property type="evidence" value="ECO:0007669"/>
    <property type="project" value="UniProtKB-KW"/>
</dbReference>
<feature type="non-terminal residue" evidence="12">
    <location>
        <position position="1"/>
    </location>
</feature>
<feature type="transmembrane region" description="Helical" evidence="11">
    <location>
        <begin position="20"/>
        <end position="43"/>
    </location>
</feature>
<organism evidence="12">
    <name type="scientific">marine metagenome</name>
    <dbReference type="NCBI Taxonomy" id="408172"/>
    <lineage>
        <taxon>unclassified sequences</taxon>
        <taxon>metagenomes</taxon>
        <taxon>ecological metagenomes</taxon>
    </lineage>
</organism>
<keyword evidence="10" id="KW-0961">Cell wall biogenesis/degradation</keyword>
<evidence type="ECO:0000256" key="8">
    <source>
        <dbReference type="ARBA" id="ARBA00022989"/>
    </source>
</evidence>
<feature type="transmembrane region" description="Helical" evidence="11">
    <location>
        <begin position="55"/>
        <end position="75"/>
    </location>
</feature>
<accession>A0A382GTD5</accession>